<keyword evidence="13" id="KW-1185">Reference proteome</keyword>
<dbReference type="GO" id="GO:0005524">
    <property type="term" value="F:ATP binding"/>
    <property type="evidence" value="ECO:0007669"/>
    <property type="project" value="UniProtKB-UniRule"/>
</dbReference>
<dbReference type="PIRSF" id="PIRSF001587">
    <property type="entry name" value="FGAM_synthase_II"/>
    <property type="match status" value="1"/>
</dbReference>
<comment type="subunit">
    <text evidence="8">Monomer. Part of the FGAM synthase complex composed of 1 PurL, 1 PurQ and 2 PurS subunits.</text>
</comment>
<evidence type="ECO:0000259" key="11">
    <source>
        <dbReference type="Pfam" id="PF18072"/>
    </source>
</evidence>
<keyword evidence="6 8" id="KW-0067">ATP-binding</keyword>
<dbReference type="AlphaFoldDB" id="V8C9T1"/>
<dbReference type="HAMAP" id="MF_00420">
    <property type="entry name" value="PurL_2"/>
    <property type="match status" value="1"/>
</dbReference>
<gene>
    <name evidence="8" type="primary">purL</name>
    <name evidence="12" type="ORF">HMPREF2086_00922</name>
</gene>
<organism evidence="12 13">
    <name type="scientific">Helicobacter macacae MIT 99-5501</name>
    <dbReference type="NCBI Taxonomy" id="1357400"/>
    <lineage>
        <taxon>Bacteria</taxon>
        <taxon>Pseudomonadati</taxon>
        <taxon>Campylobacterota</taxon>
        <taxon>Epsilonproteobacteria</taxon>
        <taxon>Campylobacterales</taxon>
        <taxon>Helicobacteraceae</taxon>
        <taxon>Helicobacter</taxon>
    </lineage>
</organism>
<evidence type="ECO:0000256" key="2">
    <source>
        <dbReference type="ARBA" id="ARBA00022598"/>
    </source>
</evidence>
<dbReference type="PANTHER" id="PTHR43555:SF1">
    <property type="entry name" value="PHOSPHORIBOSYLFORMYLGLYCINAMIDINE SYNTHASE SUBUNIT PURL"/>
    <property type="match status" value="1"/>
</dbReference>
<comment type="similarity">
    <text evidence="8">Belongs to the FGAMS family.</text>
</comment>
<accession>V8C9T1</accession>
<feature type="domain" description="Phosphoribosylformylglycinamidine synthase linker" evidence="11">
    <location>
        <begin position="29"/>
        <end position="65"/>
    </location>
</feature>
<dbReference type="InterPro" id="IPR010918">
    <property type="entry name" value="PurM-like_C_dom"/>
</dbReference>
<feature type="domain" description="PurM-like N-terminal" evidence="9">
    <location>
        <begin position="461"/>
        <end position="577"/>
    </location>
</feature>
<feature type="domain" description="PurM-like C-terminal" evidence="10">
    <location>
        <begin position="599"/>
        <end position="762"/>
    </location>
</feature>
<keyword evidence="7 8" id="KW-0460">Magnesium</keyword>
<dbReference type="SUPFAM" id="SSF56042">
    <property type="entry name" value="PurM C-terminal domain-like"/>
    <property type="match status" value="2"/>
</dbReference>
<comment type="pathway">
    <text evidence="8">Purine metabolism; IMP biosynthesis via de novo pathway; 5-amino-1-(5-phospho-D-ribosyl)imidazole from N(2)-formyl-N(1)-(5-phospho-D-ribosyl)glycinamide: step 1/2.</text>
</comment>
<feature type="domain" description="PurM-like C-terminal" evidence="10">
    <location>
        <begin position="219"/>
        <end position="372"/>
    </location>
</feature>
<dbReference type="NCBIfam" id="TIGR01736">
    <property type="entry name" value="FGAM_synth_II"/>
    <property type="match status" value="1"/>
</dbReference>
<keyword evidence="3 8" id="KW-0479">Metal-binding</keyword>
<feature type="binding site" evidence="8">
    <location>
        <begin position="106"/>
        <end position="109"/>
    </location>
    <ligand>
        <name>substrate</name>
    </ligand>
</feature>
<dbReference type="PANTHER" id="PTHR43555">
    <property type="entry name" value="PHOSPHORIBOSYLFORMYLGLYCINAMIDINE SYNTHASE SUBUNIT PURL"/>
    <property type="match status" value="1"/>
</dbReference>
<evidence type="ECO:0000256" key="1">
    <source>
        <dbReference type="ARBA" id="ARBA00022490"/>
    </source>
</evidence>
<feature type="binding site" evidence="8">
    <location>
        <position position="285"/>
    </location>
    <ligand>
        <name>Mg(2+)</name>
        <dbReference type="ChEBI" id="CHEBI:18420"/>
        <label>2</label>
    </ligand>
</feature>
<dbReference type="InterPro" id="IPR041609">
    <property type="entry name" value="PurL_linker"/>
</dbReference>
<name>V8C9T1_9HELI</name>
<evidence type="ECO:0000256" key="7">
    <source>
        <dbReference type="ARBA" id="ARBA00022842"/>
    </source>
</evidence>
<dbReference type="Gene3D" id="3.90.650.10">
    <property type="entry name" value="PurM-like C-terminal domain"/>
    <property type="match status" value="2"/>
</dbReference>
<sequence>MPHDTLTKRSDLHKKFCIADMDCALSSHKLSKDDYSEILRILGREPNLVELGIFSAMWSEHCSYKSSKIYLNGFPTSAEYVIQGPGENAGVIDIGGGMAAVFKVESHNHPSFIEPTAGAATGVGGIMRDIFTMGARPVASLDSIRFGEVCREDTIGKKHKYLLSGVVEGIGGYGNCMGVPTIGGESTFEPCYNGNILVNAFCLGLAKKEEIFYAKAEGVGNPVIYVGSKTGRDGLGGAVMSSDSFSEDSTSLRPTVQVGDPFTEKLLLEACLELFKRDLIVGIQDMGAAGLTSSSFEMAGRSGSGMRLELEKVPMRESQMNAYELMLSESQERMLICAKKGKESEIKEIFEKWELDCAIIGEVTDSGIMELLWEGECVGKIPIAPLSEASPVLKREVQKPNYLDKINKLDSNFIKNLNGKSNNELFRELLGHIDICDKKWIYSQYDSTVQTNTIVPSGKLDGSVVRVKENGNALAMSIYCAPQICYLNPREGGKIAVATAGRKLATRGAKPLAISDCLNFGNPQNPEVMWQFSEVCEGIKQACKELKTPVVSGNVSLYNQTDEIDIYPTPTIVSVGISATGTNERSGADYIIDSALKENGNVILLLGNICDISGFSGSVAQKIIGGDLCGEVRIDLDRERALWEFLHKGIASGQILSAKAIGKGGLAIALAKMAILGGKGVDARGFGKVLKSMESKNPSKDFGWGFSKDFSNDFEAESSKWLFAQTQSCALVECAPSQVAALQKSADLLNIPLYEVGKVCGGVVCEEASKSNLRICIADIDIDLGKASKIYFESFEKYIH</sequence>
<comment type="caution">
    <text evidence="8">Lacks conserved residue(s) required for the propagation of feature annotation.</text>
</comment>
<dbReference type="Proteomes" id="UP000018731">
    <property type="component" value="Unassembled WGS sequence"/>
</dbReference>
<dbReference type="NCBIfam" id="NF002290">
    <property type="entry name" value="PRK01213.1"/>
    <property type="match status" value="1"/>
</dbReference>
<dbReference type="HOGENOM" id="CLU_003100_0_1_7"/>
<dbReference type="UniPathway" id="UPA00074">
    <property type="reaction ID" value="UER00128"/>
</dbReference>
<dbReference type="EC" id="6.3.5.3" evidence="8"/>
<dbReference type="InterPro" id="IPR036921">
    <property type="entry name" value="PurM-like_N_sf"/>
</dbReference>
<evidence type="ECO:0000256" key="8">
    <source>
        <dbReference type="HAMAP-Rule" id="MF_00420"/>
    </source>
</evidence>
<dbReference type="InterPro" id="IPR016188">
    <property type="entry name" value="PurM-like_N"/>
</dbReference>
<evidence type="ECO:0000256" key="3">
    <source>
        <dbReference type="ARBA" id="ARBA00022723"/>
    </source>
</evidence>
<dbReference type="EMBL" id="AZJI01000004">
    <property type="protein sequence ID" value="ETD24173.1"/>
    <property type="molecule type" value="Genomic_DNA"/>
</dbReference>
<evidence type="ECO:0000256" key="4">
    <source>
        <dbReference type="ARBA" id="ARBA00022741"/>
    </source>
</evidence>
<dbReference type="InterPro" id="IPR036676">
    <property type="entry name" value="PurM-like_C_sf"/>
</dbReference>
<comment type="subcellular location">
    <subcellularLocation>
        <location evidence="8">Cytoplasm</location>
    </subcellularLocation>
</comment>
<dbReference type="RefSeq" id="WP_023927646.1">
    <property type="nucleotide sequence ID" value="NZ_KI669454.1"/>
</dbReference>
<dbReference type="CDD" id="cd02204">
    <property type="entry name" value="PurL_repeat2"/>
    <property type="match status" value="1"/>
</dbReference>
<dbReference type="InterPro" id="IPR010074">
    <property type="entry name" value="PRibForGlyAmidine_synth_PurL"/>
</dbReference>
<evidence type="ECO:0000259" key="10">
    <source>
        <dbReference type="Pfam" id="PF02769"/>
    </source>
</evidence>
<dbReference type="GO" id="GO:0005737">
    <property type="term" value="C:cytoplasm"/>
    <property type="evidence" value="ECO:0007669"/>
    <property type="project" value="UniProtKB-SubCell"/>
</dbReference>
<keyword evidence="1 8" id="KW-0963">Cytoplasm</keyword>
<dbReference type="CDD" id="cd02203">
    <property type="entry name" value="PurL_repeat1"/>
    <property type="match status" value="1"/>
</dbReference>
<protein>
    <recommendedName>
        <fullName evidence="8">Phosphoribosylformylglycinamidine synthase subunit PurL</fullName>
        <shortName evidence="8">FGAM synthase</shortName>
        <ecNumber evidence="8">6.3.5.3</ecNumber>
    </recommendedName>
    <alternativeName>
        <fullName evidence="8">Formylglycinamide ribonucleotide amidotransferase subunit II</fullName>
        <shortName evidence="8">FGAR amidotransferase II</shortName>
        <shortName evidence="8">FGAR-AT II</shortName>
    </alternativeName>
    <alternativeName>
        <fullName evidence="8">Glutamine amidotransferase PurL</fullName>
    </alternativeName>
    <alternativeName>
        <fullName evidence="8">Phosphoribosylformylglycinamidine synthase subunit II</fullName>
    </alternativeName>
</protein>
<dbReference type="GO" id="GO:0000287">
    <property type="term" value="F:magnesium ion binding"/>
    <property type="evidence" value="ECO:0007669"/>
    <property type="project" value="UniProtKB-UniRule"/>
</dbReference>
<dbReference type="eggNOG" id="COG0046">
    <property type="taxonomic scope" value="Bacteria"/>
</dbReference>
<dbReference type="GO" id="GO:0006189">
    <property type="term" value="P:'de novo' IMP biosynthetic process"/>
    <property type="evidence" value="ECO:0007669"/>
    <property type="project" value="UniProtKB-UniRule"/>
</dbReference>
<feature type="binding site" evidence="8">
    <location>
        <position position="257"/>
    </location>
    <ligand>
        <name>substrate</name>
    </ligand>
</feature>
<feature type="binding site" evidence="8">
    <location>
        <position position="105"/>
    </location>
    <ligand>
        <name>Mg(2+)</name>
        <dbReference type="ChEBI" id="CHEBI:18420"/>
        <label>1</label>
    </ligand>
</feature>
<dbReference type="Pfam" id="PF18072">
    <property type="entry name" value="FGAR-AT_linker"/>
    <property type="match status" value="1"/>
</dbReference>
<dbReference type="FunFam" id="3.30.1330.10:FF:000004">
    <property type="entry name" value="Phosphoribosylformylglycinamidine synthase subunit PurL"/>
    <property type="match status" value="1"/>
</dbReference>
<proteinExistence type="inferred from homology"/>
<feature type="binding site" evidence="8">
    <location>
        <position position="516"/>
    </location>
    <ligand>
        <name>ATP</name>
        <dbReference type="ChEBI" id="CHEBI:30616"/>
    </ligand>
</feature>
<comment type="caution">
    <text evidence="12">The sequence shown here is derived from an EMBL/GenBank/DDBJ whole genome shotgun (WGS) entry which is preliminary data.</text>
</comment>
<feature type="domain" description="PurM-like N-terminal" evidence="9">
    <location>
        <begin position="86"/>
        <end position="205"/>
    </location>
</feature>
<evidence type="ECO:0000259" key="9">
    <source>
        <dbReference type="Pfam" id="PF00586"/>
    </source>
</evidence>
<comment type="function">
    <text evidence="8">Part of the phosphoribosylformylglycinamidine synthase complex involved in the purines biosynthetic pathway. Catalyzes the ATP-dependent conversion of formylglycinamide ribonucleotide (FGAR) and glutamine to yield formylglycinamidine ribonucleotide (FGAM) and glutamate. The FGAM synthase complex is composed of three subunits. PurQ produces an ammonia molecule by converting glutamine to glutamate. PurL transfers the ammonia molecule to FGAR to form FGAM in an ATP-dependent manner. PurS interacts with PurQ and PurL and is thought to assist in the transfer of the ammonia molecule from PurQ to PurL.</text>
</comment>
<reference evidence="12 13" key="1">
    <citation type="journal article" date="2014" name="Genome Announc.">
        <title>Draft genome sequences of six enterohepatic helicobacter species isolated from humans and one from rhesus macaques.</title>
        <authorList>
            <person name="Shen Z."/>
            <person name="Sheh A."/>
            <person name="Young S.K."/>
            <person name="Abouelliel A."/>
            <person name="Ward D.V."/>
            <person name="Earl A.M."/>
            <person name="Fox J.G."/>
        </authorList>
    </citation>
    <scope>NUCLEOTIDE SEQUENCE [LARGE SCALE GENOMIC DNA]</scope>
    <source>
        <strain evidence="12 13">MIT 99-5501</strain>
    </source>
</reference>
<evidence type="ECO:0000256" key="5">
    <source>
        <dbReference type="ARBA" id="ARBA00022755"/>
    </source>
</evidence>
<feature type="binding site" evidence="8">
    <location>
        <position position="103"/>
    </location>
    <ligand>
        <name>ATP</name>
        <dbReference type="ChEBI" id="CHEBI:30616"/>
    </ligand>
</feature>
<feature type="binding site" evidence="8">
    <location>
        <position position="129"/>
    </location>
    <ligand>
        <name>Mg(2+)</name>
        <dbReference type="ChEBI" id="CHEBI:18420"/>
        <label>2</label>
    </ligand>
</feature>
<comment type="catalytic activity">
    <reaction evidence="8">
        <text>N(2)-formyl-N(1)-(5-phospho-beta-D-ribosyl)glycinamide + L-glutamine + ATP + H2O = 2-formamido-N(1)-(5-O-phospho-beta-D-ribosyl)acetamidine + L-glutamate + ADP + phosphate + H(+)</text>
        <dbReference type="Rhea" id="RHEA:17129"/>
        <dbReference type="ChEBI" id="CHEBI:15377"/>
        <dbReference type="ChEBI" id="CHEBI:15378"/>
        <dbReference type="ChEBI" id="CHEBI:29985"/>
        <dbReference type="ChEBI" id="CHEBI:30616"/>
        <dbReference type="ChEBI" id="CHEBI:43474"/>
        <dbReference type="ChEBI" id="CHEBI:58359"/>
        <dbReference type="ChEBI" id="CHEBI:147286"/>
        <dbReference type="ChEBI" id="CHEBI:147287"/>
        <dbReference type="ChEBI" id="CHEBI:456216"/>
        <dbReference type="EC" id="6.3.5.3"/>
    </reaction>
</comment>
<keyword evidence="4 8" id="KW-0547">Nucleotide-binding</keyword>
<keyword evidence="2 8" id="KW-0436">Ligase</keyword>
<feature type="active site" evidence="8">
    <location>
        <position position="61"/>
    </location>
</feature>
<feature type="binding site" evidence="8">
    <location>
        <position position="128"/>
    </location>
    <ligand>
        <name>substrate</name>
    </ligand>
</feature>
<evidence type="ECO:0000313" key="13">
    <source>
        <dbReference type="Proteomes" id="UP000018731"/>
    </source>
</evidence>
<feature type="binding site" evidence="8">
    <location>
        <position position="64"/>
    </location>
    <ligand>
        <name>ATP</name>
        <dbReference type="ChEBI" id="CHEBI:30616"/>
    </ligand>
</feature>
<dbReference type="SUPFAM" id="SSF55326">
    <property type="entry name" value="PurM N-terminal domain-like"/>
    <property type="match status" value="2"/>
</dbReference>
<dbReference type="GO" id="GO:0004642">
    <property type="term" value="F:phosphoribosylformylglycinamidine synthase activity"/>
    <property type="evidence" value="ECO:0007669"/>
    <property type="project" value="UniProtKB-UniRule"/>
</dbReference>
<evidence type="ECO:0000256" key="6">
    <source>
        <dbReference type="ARBA" id="ARBA00022840"/>
    </source>
</evidence>
<dbReference type="PATRIC" id="fig|1357400.3.peg.1268"/>
<feature type="binding site" evidence="8">
    <location>
        <position position="556"/>
    </location>
    <ligand>
        <name>substrate</name>
    </ligand>
</feature>
<evidence type="ECO:0000313" key="12">
    <source>
        <dbReference type="EMBL" id="ETD24173.1"/>
    </source>
</evidence>
<feature type="binding site" evidence="8">
    <location>
        <position position="554"/>
    </location>
    <ligand>
        <name>Mg(2+)</name>
        <dbReference type="ChEBI" id="CHEBI:18420"/>
        <label>1</label>
    </ligand>
</feature>
<feature type="binding site" evidence="8">
    <location>
        <begin position="329"/>
        <end position="331"/>
    </location>
    <ligand>
        <name>substrate</name>
    </ligand>
</feature>
<feature type="active site" description="Proton acceptor" evidence="8">
    <location>
        <position position="107"/>
    </location>
</feature>
<dbReference type="STRING" id="1357400.HMPREF2086_00922"/>
<keyword evidence="5 8" id="KW-0658">Purine biosynthesis</keyword>
<feature type="binding site" evidence="8">
    <location>
        <position position="553"/>
    </location>
    <ligand>
        <name>ATP</name>
        <dbReference type="ChEBI" id="CHEBI:30616"/>
    </ligand>
</feature>
<dbReference type="Pfam" id="PF00586">
    <property type="entry name" value="AIRS"/>
    <property type="match status" value="2"/>
</dbReference>
<dbReference type="Gene3D" id="3.30.1330.10">
    <property type="entry name" value="PurM-like, N-terminal domain"/>
    <property type="match status" value="2"/>
</dbReference>
<dbReference type="Pfam" id="PF02769">
    <property type="entry name" value="AIRS_C"/>
    <property type="match status" value="2"/>
</dbReference>